<reference evidence="3" key="1">
    <citation type="journal article" date="2020" name="Stud. Mycol.">
        <title>101 Dothideomycetes genomes: a test case for predicting lifestyles and emergence of pathogens.</title>
        <authorList>
            <person name="Haridas S."/>
            <person name="Albert R."/>
            <person name="Binder M."/>
            <person name="Bloem J."/>
            <person name="Labutti K."/>
            <person name="Salamov A."/>
            <person name="Andreopoulos B."/>
            <person name="Baker S."/>
            <person name="Barry K."/>
            <person name="Bills G."/>
            <person name="Bluhm B."/>
            <person name="Cannon C."/>
            <person name="Castanera R."/>
            <person name="Culley D."/>
            <person name="Daum C."/>
            <person name="Ezra D."/>
            <person name="Gonzalez J."/>
            <person name="Henrissat B."/>
            <person name="Kuo A."/>
            <person name="Liang C."/>
            <person name="Lipzen A."/>
            <person name="Lutzoni F."/>
            <person name="Magnuson J."/>
            <person name="Mondo S."/>
            <person name="Nolan M."/>
            <person name="Ohm R."/>
            <person name="Pangilinan J."/>
            <person name="Park H.-J."/>
            <person name="Ramirez L."/>
            <person name="Alfaro M."/>
            <person name="Sun H."/>
            <person name="Tritt A."/>
            <person name="Yoshinaga Y."/>
            <person name="Zwiers L.-H."/>
            <person name="Turgeon B."/>
            <person name="Goodwin S."/>
            <person name="Spatafora J."/>
            <person name="Crous P."/>
            <person name="Grigoriev I."/>
        </authorList>
    </citation>
    <scope>NUCLEOTIDE SEQUENCE</scope>
    <source>
        <strain evidence="3">CBS 115976</strain>
    </source>
</reference>
<evidence type="ECO:0008006" key="5">
    <source>
        <dbReference type="Google" id="ProtNLM"/>
    </source>
</evidence>
<dbReference type="Proteomes" id="UP000799302">
    <property type="component" value="Unassembled WGS sequence"/>
</dbReference>
<keyword evidence="1" id="KW-1133">Transmembrane helix</keyword>
<evidence type="ECO:0000313" key="3">
    <source>
        <dbReference type="EMBL" id="KAF2674860.1"/>
    </source>
</evidence>
<keyword evidence="1" id="KW-0812">Transmembrane</keyword>
<keyword evidence="4" id="KW-1185">Reference proteome</keyword>
<organism evidence="3 4">
    <name type="scientific">Microthyrium microscopicum</name>
    <dbReference type="NCBI Taxonomy" id="703497"/>
    <lineage>
        <taxon>Eukaryota</taxon>
        <taxon>Fungi</taxon>
        <taxon>Dikarya</taxon>
        <taxon>Ascomycota</taxon>
        <taxon>Pezizomycotina</taxon>
        <taxon>Dothideomycetes</taxon>
        <taxon>Dothideomycetes incertae sedis</taxon>
        <taxon>Microthyriales</taxon>
        <taxon>Microthyriaceae</taxon>
        <taxon>Microthyrium</taxon>
    </lineage>
</organism>
<feature type="signal peptide" evidence="2">
    <location>
        <begin position="1"/>
        <end position="26"/>
    </location>
</feature>
<dbReference type="AlphaFoldDB" id="A0A6A6USU8"/>
<evidence type="ECO:0000256" key="1">
    <source>
        <dbReference type="SAM" id="Phobius"/>
    </source>
</evidence>
<dbReference type="PROSITE" id="PS51257">
    <property type="entry name" value="PROKAR_LIPOPROTEIN"/>
    <property type="match status" value="1"/>
</dbReference>
<keyword evidence="1" id="KW-0472">Membrane</keyword>
<feature type="chain" id="PRO_5025477168" description="Transmembrane protein" evidence="2">
    <location>
        <begin position="27"/>
        <end position="134"/>
    </location>
</feature>
<accession>A0A6A6USU8</accession>
<gene>
    <name evidence="3" type="ORF">BT63DRAFT_22575</name>
</gene>
<evidence type="ECO:0000256" key="2">
    <source>
        <dbReference type="SAM" id="SignalP"/>
    </source>
</evidence>
<dbReference type="EMBL" id="MU004230">
    <property type="protein sequence ID" value="KAF2674860.1"/>
    <property type="molecule type" value="Genomic_DNA"/>
</dbReference>
<evidence type="ECO:0000313" key="4">
    <source>
        <dbReference type="Proteomes" id="UP000799302"/>
    </source>
</evidence>
<feature type="transmembrane region" description="Helical" evidence="1">
    <location>
        <begin position="82"/>
        <end position="107"/>
    </location>
</feature>
<proteinExistence type="predicted"/>
<protein>
    <recommendedName>
        <fullName evidence="5">Transmembrane protein</fullName>
    </recommendedName>
</protein>
<name>A0A6A6USU8_9PEZI</name>
<sequence length="134" mass="14901">MQSRIQYFSVCATSACVLLTISSSLLQRITTHTASFDNENPSQAFQDNRLEYLTAQPKIHPGRANEEGDTPFHNGGLHLCNLWSVFALLALPSLLQLAGSGAISLCLQRYGRCDSWKSKLEPEGWSLVQEHKTH</sequence>
<keyword evidence="2" id="KW-0732">Signal</keyword>